<dbReference type="PROSITE" id="PS50887">
    <property type="entry name" value="GGDEF"/>
    <property type="match status" value="1"/>
</dbReference>
<accession>A0ABX7R0U5</accession>
<dbReference type="InterPro" id="IPR029787">
    <property type="entry name" value="Nucleotide_cyclase"/>
</dbReference>
<gene>
    <name evidence="5" type="ORF">JYB85_00085</name>
</gene>
<dbReference type="SMART" id="SM00267">
    <property type="entry name" value="GGDEF"/>
    <property type="match status" value="1"/>
</dbReference>
<organism evidence="5 6">
    <name type="scientific">Shewanella sedimentimangrovi</name>
    <dbReference type="NCBI Taxonomy" id="2814293"/>
    <lineage>
        <taxon>Bacteria</taxon>
        <taxon>Pseudomonadati</taxon>
        <taxon>Pseudomonadota</taxon>
        <taxon>Gammaproteobacteria</taxon>
        <taxon>Alteromonadales</taxon>
        <taxon>Shewanellaceae</taxon>
        <taxon>Shewanella</taxon>
    </lineage>
</organism>
<dbReference type="InterPro" id="IPR000160">
    <property type="entry name" value="GGDEF_dom"/>
</dbReference>
<dbReference type="PANTHER" id="PTHR45138:SF24">
    <property type="entry name" value="DIGUANYLATE CYCLASE DGCC-RELATED"/>
    <property type="match status" value="1"/>
</dbReference>
<dbReference type="Gene3D" id="3.30.70.270">
    <property type="match status" value="1"/>
</dbReference>
<evidence type="ECO:0000313" key="5">
    <source>
        <dbReference type="EMBL" id="QSX37299.1"/>
    </source>
</evidence>
<dbReference type="Proteomes" id="UP000663207">
    <property type="component" value="Chromosome"/>
</dbReference>
<dbReference type="NCBIfam" id="TIGR00254">
    <property type="entry name" value="GGDEF"/>
    <property type="match status" value="1"/>
</dbReference>
<dbReference type="CDD" id="cd01949">
    <property type="entry name" value="GGDEF"/>
    <property type="match status" value="1"/>
</dbReference>
<evidence type="ECO:0000259" key="4">
    <source>
        <dbReference type="PROSITE" id="PS50887"/>
    </source>
</evidence>
<dbReference type="Pfam" id="PF00990">
    <property type="entry name" value="GGDEF"/>
    <property type="match status" value="1"/>
</dbReference>
<sequence length="381" mass="43670">MLPTEQSLIEQMRITELEIEHRKHLFGFTATDETILKQASVAIAAHIDDIVDAFYRQQTSEADIALLIGDSDTLKRLRASQRRYILDLFNGSYDIEYINNRLRIGLVHKRIGVEPKLYLSAVHTLKELIFHTLARLMDEEEYQLSIKALDKLILFDVSLVFDTYIRSMLSEIENAKDKAELYALSMENKVKERTQQLEEMSRTDPLTGLLNVRHIVETATKVLRAAERRTESVTGIYMDIDNFKHFNDSQGHRAGDDVLRAVANALKEATRPEDSCFRYGGDEFFVLLPSCTAQEASNTFLQRFEECLKRDTKGIRLSIGMAETGPRHFMEPAEFIDAADARMYDEKQKHRLMLGAQPEATVGQETELQLINTPSQVHKIR</sequence>
<dbReference type="EMBL" id="CP071502">
    <property type="protein sequence ID" value="QSX37299.1"/>
    <property type="molecule type" value="Genomic_DNA"/>
</dbReference>
<evidence type="ECO:0000256" key="1">
    <source>
        <dbReference type="ARBA" id="ARBA00012528"/>
    </source>
</evidence>
<dbReference type="EC" id="2.7.7.65" evidence="1"/>
<name>A0ABX7R0U5_9GAMM</name>
<dbReference type="InterPro" id="IPR044398">
    <property type="entry name" value="Globin-sensor_dom"/>
</dbReference>
<dbReference type="RefSeq" id="WP_207380542.1">
    <property type="nucleotide sequence ID" value="NZ_CP071502.1"/>
</dbReference>
<protein>
    <recommendedName>
        <fullName evidence="2">Diguanylate cyclase DosC</fullName>
        <ecNumber evidence="1">2.7.7.65</ecNumber>
    </recommendedName>
    <alternativeName>
        <fullName evidence="3">Direct oxygen-sensing cyclase</fullName>
    </alternativeName>
</protein>
<evidence type="ECO:0000256" key="3">
    <source>
        <dbReference type="ARBA" id="ARBA00029839"/>
    </source>
</evidence>
<reference evidence="5 6" key="1">
    <citation type="submission" date="2021-03" db="EMBL/GenBank/DDBJ databases">
        <title>Novel species identification of genus Shewanella.</title>
        <authorList>
            <person name="Liu G."/>
            <person name="Zhang Q."/>
        </authorList>
    </citation>
    <scope>NUCLEOTIDE SEQUENCE [LARGE SCALE GENOMIC DNA]</scope>
    <source>
        <strain evidence="5 6">FJAT-52962</strain>
    </source>
</reference>
<keyword evidence="6" id="KW-1185">Reference proteome</keyword>
<dbReference type="SUPFAM" id="SSF55073">
    <property type="entry name" value="Nucleotide cyclase"/>
    <property type="match status" value="1"/>
</dbReference>
<evidence type="ECO:0000313" key="6">
    <source>
        <dbReference type="Proteomes" id="UP000663207"/>
    </source>
</evidence>
<dbReference type="PANTHER" id="PTHR45138">
    <property type="entry name" value="REGULATORY COMPONENTS OF SENSORY TRANSDUCTION SYSTEM"/>
    <property type="match status" value="1"/>
</dbReference>
<dbReference type="InterPro" id="IPR009050">
    <property type="entry name" value="Globin-like_sf"/>
</dbReference>
<feature type="domain" description="GGDEF" evidence="4">
    <location>
        <begin position="231"/>
        <end position="357"/>
    </location>
</feature>
<proteinExistence type="predicted"/>
<dbReference type="InterPro" id="IPR050469">
    <property type="entry name" value="Diguanylate_Cyclase"/>
</dbReference>
<dbReference type="Pfam" id="PF11563">
    <property type="entry name" value="Protoglobin"/>
    <property type="match status" value="1"/>
</dbReference>
<dbReference type="InterPro" id="IPR043128">
    <property type="entry name" value="Rev_trsase/Diguanyl_cyclase"/>
</dbReference>
<dbReference type="InterPro" id="IPR012292">
    <property type="entry name" value="Globin/Proto"/>
</dbReference>
<dbReference type="SUPFAM" id="SSF46458">
    <property type="entry name" value="Globin-like"/>
    <property type="match status" value="1"/>
</dbReference>
<evidence type="ECO:0000256" key="2">
    <source>
        <dbReference type="ARBA" id="ARBA00015125"/>
    </source>
</evidence>
<dbReference type="Gene3D" id="1.10.490.10">
    <property type="entry name" value="Globins"/>
    <property type="match status" value="1"/>
</dbReference>